<gene>
    <name evidence="7 10" type="primary">sbcD</name>
    <name evidence="10" type="ORF">GCM10011374_20180</name>
</gene>
<dbReference type="InterPro" id="IPR026843">
    <property type="entry name" value="SbcD_C"/>
</dbReference>
<comment type="function">
    <text evidence="7">SbcCD cleaves DNA hairpin structures. These structures can inhibit DNA replication and are intermediates in certain DNA recombination reactions. The complex acts as a 3'-&gt;5' double strand exonuclease that can open hairpins. It also has a 5' single-strand endonuclease activity.</text>
</comment>
<evidence type="ECO:0000259" key="9">
    <source>
        <dbReference type="Pfam" id="PF12320"/>
    </source>
</evidence>
<dbReference type="GO" id="GO:0006260">
    <property type="term" value="P:DNA replication"/>
    <property type="evidence" value="ECO:0007669"/>
    <property type="project" value="UniProtKB-KW"/>
</dbReference>
<keyword evidence="7" id="KW-0233">DNA recombination</keyword>
<dbReference type="InterPro" id="IPR004593">
    <property type="entry name" value="SbcD"/>
</dbReference>
<evidence type="ECO:0000313" key="10">
    <source>
        <dbReference type="EMBL" id="GGG57330.1"/>
    </source>
</evidence>
<evidence type="ECO:0000259" key="8">
    <source>
        <dbReference type="Pfam" id="PF00149"/>
    </source>
</evidence>
<keyword evidence="7" id="KW-0235">DNA replication</keyword>
<reference evidence="10" key="2">
    <citation type="submission" date="2020-09" db="EMBL/GenBank/DDBJ databases">
        <authorList>
            <person name="Sun Q."/>
            <person name="Zhou Y."/>
        </authorList>
    </citation>
    <scope>NUCLEOTIDE SEQUENCE</scope>
    <source>
        <strain evidence="10">CGMCC 1.12187</strain>
    </source>
</reference>
<evidence type="ECO:0000256" key="1">
    <source>
        <dbReference type="ARBA" id="ARBA00010555"/>
    </source>
</evidence>
<dbReference type="Pfam" id="PF12320">
    <property type="entry name" value="SbcD_C"/>
    <property type="match status" value="1"/>
</dbReference>
<dbReference type="GO" id="GO:0008408">
    <property type="term" value="F:3'-5' exonuclease activity"/>
    <property type="evidence" value="ECO:0007669"/>
    <property type="project" value="InterPro"/>
</dbReference>
<dbReference type="InterPro" id="IPR050535">
    <property type="entry name" value="DNA_Repair-Maintenance_Comp"/>
</dbReference>
<name>A0A917GV58_9MICC</name>
<dbReference type="Gene3D" id="3.60.21.10">
    <property type="match status" value="1"/>
</dbReference>
<dbReference type="CDD" id="cd00840">
    <property type="entry name" value="MPP_Mre11_N"/>
    <property type="match status" value="1"/>
</dbReference>
<protein>
    <recommendedName>
        <fullName evidence="3 7">Nuclease SbcCD subunit D</fullName>
    </recommendedName>
</protein>
<dbReference type="EMBL" id="BMEQ01000009">
    <property type="protein sequence ID" value="GGG57330.1"/>
    <property type="molecule type" value="Genomic_DNA"/>
</dbReference>
<reference evidence="10" key="1">
    <citation type="journal article" date="2014" name="Int. J. Syst. Evol. Microbiol.">
        <title>Complete genome sequence of Corynebacterium casei LMG S-19264T (=DSM 44701T), isolated from a smear-ripened cheese.</title>
        <authorList>
            <consortium name="US DOE Joint Genome Institute (JGI-PGF)"/>
            <person name="Walter F."/>
            <person name="Albersmeier A."/>
            <person name="Kalinowski J."/>
            <person name="Ruckert C."/>
        </authorList>
    </citation>
    <scope>NUCLEOTIDE SEQUENCE</scope>
    <source>
        <strain evidence="10">CGMCC 1.12187</strain>
    </source>
</reference>
<accession>A0A917GV58</accession>
<evidence type="ECO:0000256" key="5">
    <source>
        <dbReference type="ARBA" id="ARBA00022801"/>
    </source>
</evidence>
<comment type="caution">
    <text evidence="10">The sequence shown here is derived from an EMBL/GenBank/DDBJ whole genome shotgun (WGS) entry which is preliminary data.</text>
</comment>
<evidence type="ECO:0000256" key="6">
    <source>
        <dbReference type="ARBA" id="ARBA00022839"/>
    </source>
</evidence>
<dbReference type="AlphaFoldDB" id="A0A917GV58"/>
<evidence type="ECO:0000256" key="4">
    <source>
        <dbReference type="ARBA" id="ARBA00022722"/>
    </source>
</evidence>
<feature type="domain" description="Nuclease SbcCD subunit D C-terminal" evidence="9">
    <location>
        <begin position="272"/>
        <end position="361"/>
    </location>
</feature>
<keyword evidence="4 7" id="KW-0540">Nuclease</keyword>
<dbReference type="GO" id="GO:0004519">
    <property type="term" value="F:endonuclease activity"/>
    <property type="evidence" value="ECO:0007669"/>
    <property type="project" value="UniProtKB-KW"/>
</dbReference>
<evidence type="ECO:0000256" key="3">
    <source>
        <dbReference type="ARBA" id="ARBA00013365"/>
    </source>
</evidence>
<feature type="domain" description="Calcineurin-like phosphoesterase" evidence="8">
    <location>
        <begin position="1"/>
        <end position="92"/>
    </location>
</feature>
<proteinExistence type="inferred from homology"/>
<dbReference type="PANTHER" id="PTHR30337:SF0">
    <property type="entry name" value="NUCLEASE SBCCD SUBUNIT D"/>
    <property type="match status" value="1"/>
</dbReference>
<dbReference type="NCBIfam" id="TIGR00619">
    <property type="entry name" value="sbcd"/>
    <property type="match status" value="1"/>
</dbReference>
<dbReference type="Pfam" id="PF00149">
    <property type="entry name" value="Metallophos"/>
    <property type="match status" value="1"/>
</dbReference>
<dbReference type="GO" id="GO:0006310">
    <property type="term" value="P:DNA recombination"/>
    <property type="evidence" value="ECO:0007669"/>
    <property type="project" value="UniProtKB-KW"/>
</dbReference>
<dbReference type="RefSeq" id="WP_188536801.1">
    <property type="nucleotide sequence ID" value="NZ_BMEQ01000009.1"/>
</dbReference>
<sequence>MRFLHTSDWHLGRSFHGQGTLDVQRAVLAEIVGWVREHAVDVVLVPGDVYDQAQPRAEVVELLGRALADVRAAGAQLVLTSGNHDSAVRLGFGGPLLEPGGVHLRTRVEDVDRPVVLPDPAGGTVLVYGVPYLEPRAVAAALDAAPDHPSVTAAALDRVRADAARRRAELEGPVAVVVLAHTFASGAAETDSERDLNVGGLGTVPPSVFAGADYAALGHLHRRQTVTGTVRYSGSPVAYSFSEEGQTKGAWLVDLVPGGPPEVRPLDHVHGHRLARLRGTLAELLEDPRHAWAEDALCQVVLEDDHRPPHPMDSLRARFPRTLELRFEPANAPEDRERTYAARVARAESPLEVCAAFYEHVRGRPVAEDEARVLGAVVEDVRAGEVPE</sequence>
<comment type="similarity">
    <text evidence="1 7">Belongs to the SbcD family.</text>
</comment>
<dbReference type="Proteomes" id="UP000638848">
    <property type="component" value="Unassembled WGS sequence"/>
</dbReference>
<organism evidence="10 11">
    <name type="scientific">Kocuria dechangensis</name>
    <dbReference type="NCBI Taxonomy" id="1176249"/>
    <lineage>
        <taxon>Bacteria</taxon>
        <taxon>Bacillati</taxon>
        <taxon>Actinomycetota</taxon>
        <taxon>Actinomycetes</taxon>
        <taxon>Micrococcales</taxon>
        <taxon>Micrococcaceae</taxon>
        <taxon>Kocuria</taxon>
    </lineage>
</organism>
<dbReference type="PANTHER" id="PTHR30337">
    <property type="entry name" value="COMPONENT OF ATP-DEPENDENT DSDNA EXONUCLEASE"/>
    <property type="match status" value="1"/>
</dbReference>
<dbReference type="InterPro" id="IPR041796">
    <property type="entry name" value="Mre11_N"/>
</dbReference>
<dbReference type="InterPro" id="IPR004843">
    <property type="entry name" value="Calcineurin-like_PHP"/>
</dbReference>
<evidence type="ECO:0000256" key="7">
    <source>
        <dbReference type="RuleBase" id="RU363069"/>
    </source>
</evidence>
<keyword evidence="7" id="KW-0255">Endonuclease</keyword>
<keyword evidence="6 7" id="KW-0269">Exonuclease</keyword>
<keyword evidence="11" id="KW-1185">Reference proteome</keyword>
<dbReference type="SUPFAM" id="SSF56300">
    <property type="entry name" value="Metallo-dependent phosphatases"/>
    <property type="match status" value="1"/>
</dbReference>
<dbReference type="InterPro" id="IPR029052">
    <property type="entry name" value="Metallo-depent_PP-like"/>
</dbReference>
<comment type="subunit">
    <text evidence="2 7">Heterodimer of SbcC and SbcD.</text>
</comment>
<keyword evidence="5 7" id="KW-0378">Hydrolase</keyword>
<evidence type="ECO:0000256" key="2">
    <source>
        <dbReference type="ARBA" id="ARBA00011322"/>
    </source>
</evidence>
<evidence type="ECO:0000313" key="11">
    <source>
        <dbReference type="Proteomes" id="UP000638848"/>
    </source>
</evidence>